<evidence type="ECO:0000256" key="2">
    <source>
        <dbReference type="SAM" id="SignalP"/>
    </source>
</evidence>
<dbReference type="PANTHER" id="PTHR35204:SF1">
    <property type="entry name" value="ENTEROTOXIN"/>
    <property type="match status" value="1"/>
</dbReference>
<evidence type="ECO:0000256" key="1">
    <source>
        <dbReference type="SAM" id="MobiDB-lite"/>
    </source>
</evidence>
<evidence type="ECO:0000313" key="3">
    <source>
        <dbReference type="EMBL" id="KAB5591421.1"/>
    </source>
</evidence>
<evidence type="ECO:0000313" key="4">
    <source>
        <dbReference type="Proteomes" id="UP000383932"/>
    </source>
</evidence>
<reference evidence="3 4" key="1">
    <citation type="journal article" date="2019" name="Fungal Biol. Biotechnol.">
        <title>Draft genome sequence of fastidious pathogen Ceratobasidium theobromae, which causes vascular-streak dieback in Theobroma cacao.</title>
        <authorList>
            <person name="Ali S.S."/>
            <person name="Asman A."/>
            <person name="Shao J."/>
            <person name="Firmansyah A.P."/>
            <person name="Susilo A.W."/>
            <person name="Rosmana A."/>
            <person name="McMahon P."/>
            <person name="Junaid M."/>
            <person name="Guest D."/>
            <person name="Kheng T.Y."/>
            <person name="Meinhardt L.W."/>
            <person name="Bailey B.A."/>
        </authorList>
    </citation>
    <scope>NUCLEOTIDE SEQUENCE [LARGE SCALE GENOMIC DNA]</scope>
    <source>
        <strain evidence="3 4">CT2</strain>
    </source>
</reference>
<protein>
    <recommendedName>
        <fullName evidence="5">Transmembrane protein</fullName>
    </recommendedName>
</protein>
<dbReference type="Proteomes" id="UP000383932">
    <property type="component" value="Unassembled WGS sequence"/>
</dbReference>
<feature type="compositionally biased region" description="Pro residues" evidence="1">
    <location>
        <begin position="268"/>
        <end position="287"/>
    </location>
</feature>
<dbReference type="PANTHER" id="PTHR35204">
    <property type="entry name" value="YALI0A21131P"/>
    <property type="match status" value="1"/>
</dbReference>
<name>A0A5N5QIX4_9AGAM</name>
<proteinExistence type="predicted"/>
<comment type="caution">
    <text evidence="3">The sequence shown here is derived from an EMBL/GenBank/DDBJ whole genome shotgun (WGS) entry which is preliminary data.</text>
</comment>
<keyword evidence="2" id="KW-0732">Signal</keyword>
<dbReference type="OrthoDB" id="10261782at2759"/>
<organism evidence="3 4">
    <name type="scientific">Ceratobasidium theobromae</name>
    <dbReference type="NCBI Taxonomy" id="1582974"/>
    <lineage>
        <taxon>Eukaryota</taxon>
        <taxon>Fungi</taxon>
        <taxon>Dikarya</taxon>
        <taxon>Basidiomycota</taxon>
        <taxon>Agaricomycotina</taxon>
        <taxon>Agaricomycetes</taxon>
        <taxon>Cantharellales</taxon>
        <taxon>Ceratobasidiaceae</taxon>
        <taxon>Ceratobasidium</taxon>
    </lineage>
</organism>
<gene>
    <name evidence="3" type="ORF">CTheo_5138</name>
</gene>
<sequence>MGANKLFISLLSGLLALASGSAIPGFTSQKVLTAPGRTKPDFALVPPTSHRPWDAAPSDDNYDNQIFFRLATLLQHWPNTRYPSGSSVVPGIIPVGTALYHGRSVDEVPSKPDWLAFDAEHSMMFARGSNSRLFTFMTTRPLRVLYFDGSSAAKLSSGATDTQTLLAWGRIGKNPMQDERVIIVDLCEWGKPFGIDGEVMYCDFFQGLEVVSSVHILPTDGSNQPPGRHPGRGPGRPAPPPNPASPATPPRSSFRSSGPPDPVLISSPLPPPKGPHPPHFPTEPRPPNWRGTLLDTTQRGFEAFQAGAWHRRAPGEVRVHIDASRLVSLYDPALRSGAIARKGHEKVLHRGKGLSEDDITTWRGWITEVLQPSAPETSGVDWQALTTVIMDRYGARLEYLRILLEPGRAAQNTTAAVQAVRTQLMVMLSTDLTPDTIPINITRNGSSPTRALQYSQAQRHENSTHEWVKPIATHCSSFLVSHLPHGKFTREERTLYAGVSGTLREICRVLSLLWADAYDPSPEFESDLIVIWRTRVNDLMEWLDWTMWNRCTPACDPDSLCFIPTWPLGIGRGEEDLSKVNWTPKCISRGKWGPSI</sequence>
<accession>A0A5N5QIX4</accession>
<feature type="signal peptide" evidence="2">
    <location>
        <begin position="1"/>
        <end position="22"/>
    </location>
</feature>
<feature type="region of interest" description="Disordered" evidence="1">
    <location>
        <begin position="216"/>
        <end position="293"/>
    </location>
</feature>
<dbReference type="EMBL" id="SSOP01000106">
    <property type="protein sequence ID" value="KAB5591421.1"/>
    <property type="molecule type" value="Genomic_DNA"/>
</dbReference>
<feature type="chain" id="PRO_5024398654" description="Transmembrane protein" evidence="2">
    <location>
        <begin position="23"/>
        <end position="596"/>
    </location>
</feature>
<evidence type="ECO:0008006" key="5">
    <source>
        <dbReference type="Google" id="ProtNLM"/>
    </source>
</evidence>
<feature type="compositionally biased region" description="Pro residues" evidence="1">
    <location>
        <begin position="236"/>
        <end position="249"/>
    </location>
</feature>
<dbReference type="AlphaFoldDB" id="A0A5N5QIX4"/>
<keyword evidence="4" id="KW-1185">Reference proteome</keyword>
<dbReference type="InterPro" id="IPR038921">
    <property type="entry name" value="YOR389W-like"/>
</dbReference>